<comment type="similarity">
    <text evidence="1 7">Belongs to the Lgt family.</text>
</comment>
<sequence>MTHTIGFPGLFEKTFTLNTEALSFSIGSFDFSIKWYGVIIAVGFILAVLYVTRRAPQFGTNSDEIIDLLLWALPIGIVGARLYFVLNKWDYYGQHPEDIVKIWEGGLAIYGGIIAAFLTVVVFSRVRKCNMLGIMDIGSLGLLIGQLVGRWANFVNAEAHGGETDLPWGMTIDGGTPVHPTFLYESLWNLIGFTLLHFYSKKKRAFAGEITLLYFAWYGFGRFFIEGLRIDSLYLGHTNIRISQALALVLFLIAGGLWLYLRLSKNYKPIAKEEPKNADNH</sequence>
<comment type="pathway">
    <text evidence="7">Protein modification; lipoprotein biosynthesis (diacylglyceryl transfer).</text>
</comment>
<evidence type="ECO:0000313" key="9">
    <source>
        <dbReference type="Proteomes" id="UP000824073"/>
    </source>
</evidence>
<keyword evidence="4 7" id="KW-0812">Transmembrane</keyword>
<evidence type="ECO:0000256" key="2">
    <source>
        <dbReference type="ARBA" id="ARBA00022475"/>
    </source>
</evidence>
<evidence type="ECO:0000256" key="3">
    <source>
        <dbReference type="ARBA" id="ARBA00022679"/>
    </source>
</evidence>
<dbReference type="PROSITE" id="PS01311">
    <property type="entry name" value="LGT"/>
    <property type="match status" value="1"/>
</dbReference>
<dbReference type="PANTHER" id="PTHR30589:SF0">
    <property type="entry name" value="PHOSPHATIDYLGLYCEROL--PROLIPOPROTEIN DIACYLGLYCERYL TRANSFERASE"/>
    <property type="match status" value="1"/>
</dbReference>
<evidence type="ECO:0000256" key="7">
    <source>
        <dbReference type="HAMAP-Rule" id="MF_01147"/>
    </source>
</evidence>
<dbReference type="EC" id="2.5.1.145" evidence="7"/>
<dbReference type="NCBIfam" id="TIGR00544">
    <property type="entry name" value="lgt"/>
    <property type="match status" value="1"/>
</dbReference>
<comment type="function">
    <text evidence="7">Catalyzes the transfer of the diacylglyceryl group from phosphatidylglycerol to the sulfhydryl group of the N-terminal cysteine of a prolipoprotein, the first step in the formation of mature lipoproteins.</text>
</comment>
<dbReference type="Pfam" id="PF01790">
    <property type="entry name" value="LGT"/>
    <property type="match status" value="1"/>
</dbReference>
<evidence type="ECO:0000256" key="5">
    <source>
        <dbReference type="ARBA" id="ARBA00022989"/>
    </source>
</evidence>
<evidence type="ECO:0000313" key="8">
    <source>
        <dbReference type="EMBL" id="HIU44182.1"/>
    </source>
</evidence>
<dbReference type="GO" id="GO:0008961">
    <property type="term" value="F:phosphatidylglycerol-prolipoprotein diacylglyceryl transferase activity"/>
    <property type="evidence" value="ECO:0007669"/>
    <property type="project" value="UniProtKB-UniRule"/>
</dbReference>
<keyword evidence="5 7" id="KW-1133">Transmembrane helix</keyword>
<dbReference type="HAMAP" id="MF_01147">
    <property type="entry name" value="Lgt"/>
    <property type="match status" value="1"/>
</dbReference>
<dbReference type="PANTHER" id="PTHR30589">
    <property type="entry name" value="PROLIPOPROTEIN DIACYLGLYCERYL TRANSFERASE"/>
    <property type="match status" value="1"/>
</dbReference>
<comment type="subcellular location">
    <subcellularLocation>
        <location evidence="7">Cell membrane</location>
        <topology evidence="7">Multi-pass membrane protein</topology>
    </subcellularLocation>
</comment>
<keyword evidence="6 7" id="KW-0472">Membrane</keyword>
<reference evidence="8" key="1">
    <citation type="submission" date="2020-10" db="EMBL/GenBank/DDBJ databases">
        <authorList>
            <person name="Gilroy R."/>
        </authorList>
    </citation>
    <scope>NUCLEOTIDE SEQUENCE</scope>
    <source>
        <strain evidence="8">CHK191-8634</strain>
    </source>
</reference>
<feature type="transmembrane region" description="Helical" evidence="7">
    <location>
        <begin position="65"/>
        <end position="86"/>
    </location>
</feature>
<dbReference type="GO" id="GO:0005886">
    <property type="term" value="C:plasma membrane"/>
    <property type="evidence" value="ECO:0007669"/>
    <property type="project" value="UniProtKB-SubCell"/>
</dbReference>
<dbReference type="Proteomes" id="UP000824073">
    <property type="component" value="Unassembled WGS sequence"/>
</dbReference>
<dbReference type="EMBL" id="DVMR01000058">
    <property type="protein sequence ID" value="HIU44182.1"/>
    <property type="molecule type" value="Genomic_DNA"/>
</dbReference>
<protein>
    <recommendedName>
        <fullName evidence="7">Phosphatidylglycerol--prolipoprotein diacylglyceryl transferase</fullName>
        <ecNumber evidence="7">2.5.1.145</ecNumber>
    </recommendedName>
</protein>
<feature type="transmembrane region" description="Helical" evidence="7">
    <location>
        <begin position="245"/>
        <end position="263"/>
    </location>
</feature>
<feature type="transmembrane region" description="Helical" evidence="7">
    <location>
        <begin position="106"/>
        <end position="124"/>
    </location>
</feature>
<proteinExistence type="inferred from homology"/>
<dbReference type="InterPro" id="IPR001640">
    <property type="entry name" value="Lgt"/>
</dbReference>
<name>A0A9D1IXS0_9CLOT</name>
<dbReference type="AlphaFoldDB" id="A0A9D1IXS0"/>
<comment type="caution">
    <text evidence="8">The sequence shown here is derived from an EMBL/GenBank/DDBJ whole genome shotgun (WGS) entry which is preliminary data.</text>
</comment>
<feature type="transmembrane region" description="Helical" evidence="7">
    <location>
        <begin position="206"/>
        <end position="225"/>
    </location>
</feature>
<reference evidence="8" key="2">
    <citation type="journal article" date="2021" name="PeerJ">
        <title>Extensive microbial diversity within the chicken gut microbiome revealed by metagenomics and culture.</title>
        <authorList>
            <person name="Gilroy R."/>
            <person name="Ravi A."/>
            <person name="Getino M."/>
            <person name="Pursley I."/>
            <person name="Horton D.L."/>
            <person name="Alikhan N.F."/>
            <person name="Baker D."/>
            <person name="Gharbi K."/>
            <person name="Hall N."/>
            <person name="Watson M."/>
            <person name="Adriaenssens E.M."/>
            <person name="Foster-Nyarko E."/>
            <person name="Jarju S."/>
            <person name="Secka A."/>
            <person name="Antonio M."/>
            <person name="Oren A."/>
            <person name="Chaudhuri R.R."/>
            <person name="La Ragione R."/>
            <person name="Hildebrand F."/>
            <person name="Pallen M.J."/>
        </authorList>
    </citation>
    <scope>NUCLEOTIDE SEQUENCE</scope>
    <source>
        <strain evidence="8">CHK191-8634</strain>
    </source>
</reference>
<keyword evidence="2 7" id="KW-1003">Cell membrane</keyword>
<comment type="catalytic activity">
    <reaction evidence="7">
        <text>L-cysteinyl-[prolipoprotein] + a 1,2-diacyl-sn-glycero-3-phospho-(1'-sn-glycerol) = an S-1,2-diacyl-sn-glyceryl-L-cysteinyl-[prolipoprotein] + sn-glycerol 1-phosphate + H(+)</text>
        <dbReference type="Rhea" id="RHEA:56712"/>
        <dbReference type="Rhea" id="RHEA-COMP:14679"/>
        <dbReference type="Rhea" id="RHEA-COMP:14680"/>
        <dbReference type="ChEBI" id="CHEBI:15378"/>
        <dbReference type="ChEBI" id="CHEBI:29950"/>
        <dbReference type="ChEBI" id="CHEBI:57685"/>
        <dbReference type="ChEBI" id="CHEBI:64716"/>
        <dbReference type="ChEBI" id="CHEBI:140658"/>
        <dbReference type="EC" id="2.5.1.145"/>
    </reaction>
</comment>
<evidence type="ECO:0000256" key="6">
    <source>
        <dbReference type="ARBA" id="ARBA00023136"/>
    </source>
</evidence>
<keyword evidence="8" id="KW-0328">Glycosyltransferase</keyword>
<feature type="binding site" evidence="7">
    <location>
        <position position="150"/>
    </location>
    <ligand>
        <name>a 1,2-diacyl-sn-glycero-3-phospho-(1'-sn-glycerol)</name>
        <dbReference type="ChEBI" id="CHEBI:64716"/>
    </ligand>
</feature>
<organism evidence="8 9">
    <name type="scientific">Candidatus Ventrousia excrementavium</name>
    <dbReference type="NCBI Taxonomy" id="2840961"/>
    <lineage>
        <taxon>Bacteria</taxon>
        <taxon>Bacillati</taxon>
        <taxon>Bacillota</taxon>
        <taxon>Clostridia</taxon>
        <taxon>Eubacteriales</taxon>
        <taxon>Clostridiaceae</taxon>
        <taxon>Clostridiaceae incertae sedis</taxon>
        <taxon>Candidatus Ventrousia</taxon>
    </lineage>
</organism>
<feature type="transmembrane region" description="Helical" evidence="7">
    <location>
        <begin position="33"/>
        <end position="53"/>
    </location>
</feature>
<accession>A0A9D1IXS0</accession>
<keyword evidence="3 7" id="KW-0808">Transferase</keyword>
<gene>
    <name evidence="7" type="primary">lgt</name>
    <name evidence="8" type="ORF">IAB67_07805</name>
</gene>
<evidence type="ECO:0000256" key="4">
    <source>
        <dbReference type="ARBA" id="ARBA00022692"/>
    </source>
</evidence>
<evidence type="ECO:0000256" key="1">
    <source>
        <dbReference type="ARBA" id="ARBA00007150"/>
    </source>
</evidence>
<dbReference type="GO" id="GO:0042158">
    <property type="term" value="P:lipoprotein biosynthetic process"/>
    <property type="evidence" value="ECO:0007669"/>
    <property type="project" value="UniProtKB-UniRule"/>
</dbReference>